<dbReference type="Proteomes" id="UP001139031">
    <property type="component" value="Unassembled WGS sequence"/>
</dbReference>
<dbReference type="RefSeq" id="WP_224194021.1">
    <property type="nucleotide sequence ID" value="NZ_JAIRAU010000029.1"/>
</dbReference>
<dbReference type="SUPFAM" id="SSF46894">
    <property type="entry name" value="C-terminal effector domain of the bipartite response regulators"/>
    <property type="match status" value="1"/>
</dbReference>
<dbReference type="EMBL" id="JAIRAU010000029">
    <property type="protein sequence ID" value="MBZ5712259.1"/>
    <property type="molecule type" value="Genomic_DNA"/>
</dbReference>
<dbReference type="InterPro" id="IPR013249">
    <property type="entry name" value="RNA_pol_sigma70_r4_t2"/>
</dbReference>
<sequence>MDAISDQQHERLEEARRVLRSWSPSRKVPEIIASGLSVLHGGLPSGVYCVSDRGRGDLAVGALSGMLIDRLLDTPFMRTDQLFSRTFADVSEEESVWGAENRPVMGDDLRRDSYRWRAFQRTLMAELGYRDNLRIFFASKDAWLGWCGSFAIGSQVFTESDRALLSLFAEDLQRVLLAWHELAPAFGTAHSMVQVAMGWPSPVFAYTCAGQFLFANDAARLTHVRMPEWLDEALADNSRAVEGWDRMFLPYAGGSILLFWRRSSDGPQICLFDANVVARLELPPHLQRIALLVMQGCSNKEIARLTRLSPVTVKRYLEKLRKRTGGAKSRGEFAYQARRDSFAAYDLWPVKFQRTRASG</sequence>
<dbReference type="InterPro" id="IPR000792">
    <property type="entry name" value="Tscrpt_reg_LuxR_C"/>
</dbReference>
<evidence type="ECO:0000259" key="1">
    <source>
        <dbReference type="SMART" id="SM00421"/>
    </source>
</evidence>
<comment type="caution">
    <text evidence="2">The sequence shown here is derived from an EMBL/GenBank/DDBJ whole genome shotgun (WGS) entry which is preliminary data.</text>
</comment>
<accession>A0ABS7TVI7</accession>
<keyword evidence="3" id="KW-1185">Reference proteome</keyword>
<proteinExistence type="predicted"/>
<feature type="domain" description="HTH luxR-type" evidence="1">
    <location>
        <begin position="279"/>
        <end position="337"/>
    </location>
</feature>
<dbReference type="Gene3D" id="1.10.10.10">
    <property type="entry name" value="Winged helix-like DNA-binding domain superfamily/Winged helix DNA-binding domain"/>
    <property type="match status" value="1"/>
</dbReference>
<organism evidence="2 3">
    <name type="scientific">Nannocystis pusilla</name>
    <dbReference type="NCBI Taxonomy" id="889268"/>
    <lineage>
        <taxon>Bacteria</taxon>
        <taxon>Pseudomonadati</taxon>
        <taxon>Myxococcota</taxon>
        <taxon>Polyangia</taxon>
        <taxon>Nannocystales</taxon>
        <taxon>Nannocystaceae</taxon>
        <taxon>Nannocystis</taxon>
    </lineage>
</organism>
<dbReference type="Pfam" id="PF08281">
    <property type="entry name" value="Sigma70_r4_2"/>
    <property type="match status" value="1"/>
</dbReference>
<gene>
    <name evidence="2" type="ORF">K7C98_23710</name>
</gene>
<dbReference type="SMART" id="SM00421">
    <property type="entry name" value="HTH_LUXR"/>
    <property type="match status" value="1"/>
</dbReference>
<evidence type="ECO:0000313" key="2">
    <source>
        <dbReference type="EMBL" id="MBZ5712259.1"/>
    </source>
</evidence>
<evidence type="ECO:0000313" key="3">
    <source>
        <dbReference type="Proteomes" id="UP001139031"/>
    </source>
</evidence>
<dbReference type="InterPro" id="IPR016032">
    <property type="entry name" value="Sig_transdc_resp-reg_C-effctor"/>
</dbReference>
<name>A0ABS7TVI7_9BACT</name>
<dbReference type="InterPro" id="IPR036388">
    <property type="entry name" value="WH-like_DNA-bd_sf"/>
</dbReference>
<protein>
    <recommendedName>
        <fullName evidence="1">HTH luxR-type domain-containing protein</fullName>
    </recommendedName>
</protein>
<reference evidence="2" key="1">
    <citation type="submission" date="2021-08" db="EMBL/GenBank/DDBJ databases">
        <authorList>
            <person name="Stevens D.C."/>
        </authorList>
    </citation>
    <scope>NUCLEOTIDE SEQUENCE</scope>
    <source>
        <strain evidence="2">DSM 53165</strain>
    </source>
</reference>